<dbReference type="InterPro" id="IPR002346">
    <property type="entry name" value="Mopterin_DH_FAD-bd"/>
</dbReference>
<dbReference type="AlphaFoldDB" id="A0A5C8PBA5"/>
<dbReference type="InterPro" id="IPR016169">
    <property type="entry name" value="FAD-bd_PCMH_sub2"/>
</dbReference>
<dbReference type="InterPro" id="IPR036318">
    <property type="entry name" value="FAD-bd_PCMH-like_sf"/>
</dbReference>
<dbReference type="Gene3D" id="3.30.465.10">
    <property type="match status" value="1"/>
</dbReference>
<evidence type="ECO:0000256" key="1">
    <source>
        <dbReference type="ARBA" id="ARBA00022630"/>
    </source>
</evidence>
<dbReference type="OrthoDB" id="9814706at2"/>
<dbReference type="InterPro" id="IPR016166">
    <property type="entry name" value="FAD-bd_PCMH"/>
</dbReference>
<dbReference type="RefSeq" id="WP_147851082.1">
    <property type="nucleotide sequence ID" value="NZ_VDUZ01000050.1"/>
</dbReference>
<accession>A0A5C8PBA5</accession>
<dbReference type="Pfam" id="PF03450">
    <property type="entry name" value="CO_deh_flav_C"/>
    <property type="match status" value="1"/>
</dbReference>
<evidence type="ECO:0000256" key="3">
    <source>
        <dbReference type="ARBA" id="ARBA00023002"/>
    </source>
</evidence>
<comment type="caution">
    <text evidence="5">The sequence shown here is derived from an EMBL/GenBank/DDBJ whole genome shotgun (WGS) entry which is preliminary data.</text>
</comment>
<dbReference type="PROSITE" id="PS51387">
    <property type="entry name" value="FAD_PCMH"/>
    <property type="match status" value="1"/>
</dbReference>
<dbReference type="EMBL" id="VDUZ01000050">
    <property type="protein sequence ID" value="TXL70975.1"/>
    <property type="molecule type" value="Genomic_DNA"/>
</dbReference>
<dbReference type="GO" id="GO:0071949">
    <property type="term" value="F:FAD binding"/>
    <property type="evidence" value="ECO:0007669"/>
    <property type="project" value="InterPro"/>
</dbReference>
<evidence type="ECO:0000259" key="4">
    <source>
        <dbReference type="PROSITE" id="PS51387"/>
    </source>
</evidence>
<keyword evidence="1" id="KW-0285">Flavoprotein</keyword>
<dbReference type="PANTHER" id="PTHR42659">
    <property type="entry name" value="XANTHINE DEHYDROGENASE SUBUNIT C-RELATED"/>
    <property type="match status" value="1"/>
</dbReference>
<keyword evidence="3" id="KW-0560">Oxidoreductase</keyword>
<dbReference type="InterPro" id="IPR016167">
    <property type="entry name" value="FAD-bd_PCMH_sub1"/>
</dbReference>
<dbReference type="SUPFAM" id="SSF55447">
    <property type="entry name" value="CO dehydrogenase flavoprotein C-terminal domain-like"/>
    <property type="match status" value="1"/>
</dbReference>
<dbReference type="Proteomes" id="UP000321638">
    <property type="component" value="Unassembled WGS sequence"/>
</dbReference>
<dbReference type="SMART" id="SM01092">
    <property type="entry name" value="CO_deh_flav_C"/>
    <property type="match status" value="1"/>
</dbReference>
<dbReference type="InterPro" id="IPR036683">
    <property type="entry name" value="CO_DH_flav_C_dom_sf"/>
</dbReference>
<dbReference type="InterPro" id="IPR005107">
    <property type="entry name" value="CO_DH_flav_C"/>
</dbReference>
<organism evidence="5 6">
    <name type="scientific">Vineibacter terrae</name>
    <dbReference type="NCBI Taxonomy" id="2586908"/>
    <lineage>
        <taxon>Bacteria</taxon>
        <taxon>Pseudomonadati</taxon>
        <taxon>Pseudomonadota</taxon>
        <taxon>Alphaproteobacteria</taxon>
        <taxon>Hyphomicrobiales</taxon>
        <taxon>Vineibacter</taxon>
    </lineage>
</organism>
<feature type="domain" description="FAD-binding PCMH-type" evidence="4">
    <location>
        <begin position="1"/>
        <end position="169"/>
    </location>
</feature>
<evidence type="ECO:0000313" key="6">
    <source>
        <dbReference type="Proteomes" id="UP000321638"/>
    </source>
</evidence>
<dbReference type="Gene3D" id="3.30.390.50">
    <property type="entry name" value="CO dehydrogenase flavoprotein, C-terminal domain"/>
    <property type="match status" value="1"/>
</dbReference>
<dbReference type="SUPFAM" id="SSF56176">
    <property type="entry name" value="FAD-binding/transporter-associated domain-like"/>
    <property type="match status" value="1"/>
</dbReference>
<proteinExistence type="predicted"/>
<reference evidence="5 6" key="1">
    <citation type="submission" date="2019-06" db="EMBL/GenBank/DDBJ databases">
        <title>New taxonomy in bacterial strain CC-CFT640, isolated from vineyard.</title>
        <authorList>
            <person name="Lin S.-Y."/>
            <person name="Tsai C.-F."/>
            <person name="Young C.-C."/>
        </authorList>
    </citation>
    <scope>NUCLEOTIDE SEQUENCE [LARGE SCALE GENOMIC DNA]</scope>
    <source>
        <strain evidence="5 6">CC-CFT640</strain>
    </source>
</reference>
<gene>
    <name evidence="5" type="ORF">FHP25_32045</name>
</gene>
<dbReference type="GO" id="GO:0016491">
    <property type="term" value="F:oxidoreductase activity"/>
    <property type="evidence" value="ECO:0007669"/>
    <property type="project" value="UniProtKB-KW"/>
</dbReference>
<evidence type="ECO:0000256" key="2">
    <source>
        <dbReference type="ARBA" id="ARBA00022827"/>
    </source>
</evidence>
<dbReference type="InterPro" id="IPR051312">
    <property type="entry name" value="Diverse_Substr_Oxidored"/>
</dbReference>
<evidence type="ECO:0000313" key="5">
    <source>
        <dbReference type="EMBL" id="TXL70975.1"/>
    </source>
</evidence>
<sequence length="285" mass="29674">MGLYLRPQTVEEAVAALAAHAPAVLAGGTDFYPARVGRAPDDDVLDITAIDGLRGIDDDGDYWRIGAATTWRDIIDAPLPPLLDGLKLAAREIGGAQIQNAGTVAGNLCNASPAADGVPALLALDAQVILQSATAARVLPLAKFIIGNRRTALRTGEIMTAILVPKRSSRAVGDFLKLGARRYLVISIAMVAGVMDVDDDGRITSAAIAVGACAEVARRLPALEQALLGRRADGALQDIVAEPQFAPLQPIDDVRGSAAYRLAAAATLTRRLLVTLSRKAAGPHA</sequence>
<dbReference type="Gene3D" id="3.30.43.10">
    <property type="entry name" value="Uridine Diphospho-n-acetylenolpyruvylglucosamine Reductase, domain 2"/>
    <property type="match status" value="1"/>
</dbReference>
<dbReference type="PANTHER" id="PTHR42659:SF2">
    <property type="entry name" value="XANTHINE DEHYDROGENASE SUBUNIT C-RELATED"/>
    <property type="match status" value="1"/>
</dbReference>
<keyword evidence="6" id="KW-1185">Reference proteome</keyword>
<dbReference type="Pfam" id="PF00941">
    <property type="entry name" value="FAD_binding_5"/>
    <property type="match status" value="1"/>
</dbReference>
<protein>
    <submittedName>
        <fullName evidence="5">Xanthine dehydrogenase family protein subunit M</fullName>
    </submittedName>
</protein>
<name>A0A5C8PBA5_9HYPH</name>
<keyword evidence="2" id="KW-0274">FAD</keyword>